<name>A0A7S0FFH3_9DINO</name>
<dbReference type="Gene3D" id="1.25.40.10">
    <property type="entry name" value="Tetratricopeptide repeat domain"/>
    <property type="match status" value="3"/>
</dbReference>
<proteinExistence type="predicted"/>
<dbReference type="Pfam" id="PF14765">
    <property type="entry name" value="PS-DH"/>
    <property type="match status" value="1"/>
</dbReference>
<accession>A0A7S0FFH3</accession>
<sequence length="531" mass="57546">MDADPEKALTAAKKAEAACKDAGDKDGEMDALCAIVLAMIAQGEADAALKLAAEWLVSAQVSGNAHREVAAMLALAEAHLAVGDPDAASKQAKRARRAADHIGDVRADAKGAIAEARAFTNSGNPAEGVKVATEALSMCQKSRDKQAEARAWLAVSAAREMSKAQAEEIIPPLTKALSIYRDLGDRSQEAAVLNKVGEAQLYNRPQEALLMGKESMAIFRDLGQTCGEAQALHTIVKAYDVRGEPQDALRVVKDRLASADNKAKVLFAPAVVAAHLNNNDPDTALSRAMECVELAQDLGDRRGEAWVLYQAAQVHLAKEEVEETLSVAHDALDAFLEVGDKLGEASAQAVLTAAYTMNNQAHKAPHRMVGLEQLGRLTEAITTRNKQVFFDAFERLNSSLGVDQQDFDAVLKPIFKKDADAEEFYKESAYEFYGLAYEKSETAHLKKAKNVDRLEMFIGQRFGSMGYGPSFRSVHATWRQGDAYVIGSGTHALSIIQDETKESWEETAMFQAHPGIMDAALQVQGIPHWRV</sequence>
<dbReference type="PANTHER" id="PTHR10098">
    <property type="entry name" value="RAPSYN-RELATED"/>
    <property type="match status" value="1"/>
</dbReference>
<dbReference type="PANTHER" id="PTHR10098:SF108">
    <property type="entry name" value="TETRATRICOPEPTIDE REPEAT PROTEIN 28"/>
    <property type="match status" value="1"/>
</dbReference>
<dbReference type="SUPFAM" id="SSF48452">
    <property type="entry name" value="TPR-like"/>
    <property type="match status" value="3"/>
</dbReference>
<reference evidence="2" key="1">
    <citation type="submission" date="2021-01" db="EMBL/GenBank/DDBJ databases">
        <authorList>
            <person name="Corre E."/>
            <person name="Pelletier E."/>
            <person name="Niang G."/>
            <person name="Scheremetjew M."/>
            <person name="Finn R."/>
            <person name="Kale V."/>
            <person name="Holt S."/>
            <person name="Cochrane G."/>
            <person name="Meng A."/>
            <person name="Brown T."/>
            <person name="Cohen L."/>
        </authorList>
    </citation>
    <scope>NUCLEOTIDE SEQUENCE</scope>
    <source>
        <strain evidence="2">Pbaha01</strain>
    </source>
</reference>
<evidence type="ECO:0000313" key="2">
    <source>
        <dbReference type="EMBL" id="CAD8356539.1"/>
    </source>
</evidence>
<dbReference type="EMBL" id="HBEG01019620">
    <property type="protein sequence ID" value="CAD8356539.1"/>
    <property type="molecule type" value="Transcribed_RNA"/>
</dbReference>
<organism evidence="2">
    <name type="scientific">Pyrodinium bahamense</name>
    <dbReference type="NCBI Taxonomy" id="73915"/>
    <lineage>
        <taxon>Eukaryota</taxon>
        <taxon>Sar</taxon>
        <taxon>Alveolata</taxon>
        <taxon>Dinophyceae</taxon>
        <taxon>Gonyaulacales</taxon>
        <taxon>Pyrocystaceae</taxon>
        <taxon>Pyrodinium</taxon>
    </lineage>
</organism>
<evidence type="ECO:0000259" key="1">
    <source>
        <dbReference type="Pfam" id="PF14765"/>
    </source>
</evidence>
<feature type="domain" description="Polyketide synthase dehydratase" evidence="1">
    <location>
        <begin position="462"/>
        <end position="524"/>
    </location>
</feature>
<dbReference type="InterPro" id="IPR049551">
    <property type="entry name" value="PKS_DH_C"/>
</dbReference>
<dbReference type="AlphaFoldDB" id="A0A7S0FFH3"/>
<dbReference type="Gene3D" id="3.10.129.120">
    <property type="match status" value="1"/>
</dbReference>
<gene>
    <name evidence="2" type="ORF">PBAH0796_LOCUS11906</name>
</gene>
<dbReference type="InterPro" id="IPR011990">
    <property type="entry name" value="TPR-like_helical_dom_sf"/>
</dbReference>
<protein>
    <recommendedName>
        <fullName evidence="1">Polyketide synthase dehydratase domain-containing protein</fullName>
    </recommendedName>
</protein>